<dbReference type="SMART" id="SM00862">
    <property type="entry name" value="Trans_reg_C"/>
    <property type="match status" value="1"/>
</dbReference>
<accession>A0A7V1D1M5</accession>
<evidence type="ECO:0000256" key="2">
    <source>
        <dbReference type="PROSITE-ProRule" id="PRU01091"/>
    </source>
</evidence>
<dbReference type="PANTHER" id="PTHR47691">
    <property type="entry name" value="REGULATOR-RELATED"/>
    <property type="match status" value="1"/>
</dbReference>
<evidence type="ECO:0000259" key="3">
    <source>
        <dbReference type="PROSITE" id="PS51755"/>
    </source>
</evidence>
<dbReference type="GO" id="GO:0006355">
    <property type="term" value="P:regulation of DNA-templated transcription"/>
    <property type="evidence" value="ECO:0007669"/>
    <property type="project" value="InterPro"/>
</dbReference>
<dbReference type="Pfam" id="PF00486">
    <property type="entry name" value="Trans_reg_C"/>
    <property type="match status" value="1"/>
</dbReference>
<dbReference type="CDD" id="cd00383">
    <property type="entry name" value="trans_reg_C"/>
    <property type="match status" value="1"/>
</dbReference>
<comment type="caution">
    <text evidence="4">The sequence shown here is derived from an EMBL/GenBank/DDBJ whole genome shotgun (WGS) entry which is preliminary data.</text>
</comment>
<dbReference type="EMBL" id="DRGM01000179">
    <property type="protein sequence ID" value="HEA18282.1"/>
    <property type="molecule type" value="Genomic_DNA"/>
</dbReference>
<proteinExistence type="predicted"/>
<dbReference type="Pfam" id="PF20703">
    <property type="entry name" value="nSTAND1"/>
    <property type="match status" value="1"/>
</dbReference>
<dbReference type="Gene3D" id="1.25.40.10">
    <property type="entry name" value="Tetratricopeptide repeat domain"/>
    <property type="match status" value="1"/>
</dbReference>
<feature type="domain" description="OmpR/PhoB-type" evidence="3">
    <location>
        <begin position="3"/>
        <end position="101"/>
    </location>
</feature>
<dbReference type="PROSITE" id="PS51755">
    <property type="entry name" value="OMPR_PHOB"/>
    <property type="match status" value="1"/>
</dbReference>
<dbReference type="SUPFAM" id="SSF46894">
    <property type="entry name" value="C-terminal effector domain of the bipartite response regulators"/>
    <property type="match status" value="1"/>
</dbReference>
<evidence type="ECO:0000256" key="1">
    <source>
        <dbReference type="ARBA" id="ARBA00023125"/>
    </source>
</evidence>
<protein>
    <submittedName>
        <fullName evidence="4">Transcriptional regulator</fullName>
    </submittedName>
</protein>
<organism evidence="4">
    <name type="scientific">Pseudoalteromonas prydzensis</name>
    <dbReference type="NCBI Taxonomy" id="182141"/>
    <lineage>
        <taxon>Bacteria</taxon>
        <taxon>Pseudomonadati</taxon>
        <taxon>Pseudomonadota</taxon>
        <taxon>Gammaproteobacteria</taxon>
        <taxon>Alteromonadales</taxon>
        <taxon>Pseudoalteromonadaceae</taxon>
        <taxon>Pseudoalteromonas</taxon>
    </lineage>
</organism>
<dbReference type="InterPro" id="IPR001867">
    <property type="entry name" value="OmpR/PhoB-type_DNA-bd"/>
</dbReference>
<dbReference type="AlphaFoldDB" id="A0A7V1D1M5"/>
<dbReference type="RefSeq" id="WP_304184323.1">
    <property type="nucleotide sequence ID" value="NZ_DRGM01000179.1"/>
</dbReference>
<dbReference type="InterPro" id="IPR049052">
    <property type="entry name" value="nSTAND1"/>
</dbReference>
<name>A0A7V1D1M5_9GAMM</name>
<dbReference type="PANTHER" id="PTHR47691:SF3">
    <property type="entry name" value="HTH-TYPE TRANSCRIPTIONAL REGULATOR RV0890C-RELATED"/>
    <property type="match status" value="1"/>
</dbReference>
<gene>
    <name evidence="4" type="ORF">ENH88_17925</name>
</gene>
<feature type="DNA-binding region" description="OmpR/PhoB-type" evidence="2">
    <location>
        <begin position="3"/>
        <end position="101"/>
    </location>
</feature>
<dbReference type="Gene3D" id="1.10.10.10">
    <property type="entry name" value="Winged helix-like DNA-binding domain superfamily/Winged helix DNA-binding domain"/>
    <property type="match status" value="1"/>
</dbReference>
<reference evidence="4" key="1">
    <citation type="journal article" date="2020" name="mSystems">
        <title>Genome- and Community-Level Interaction Insights into Carbon Utilization and Element Cycling Functions of Hydrothermarchaeota in Hydrothermal Sediment.</title>
        <authorList>
            <person name="Zhou Z."/>
            <person name="Liu Y."/>
            <person name="Xu W."/>
            <person name="Pan J."/>
            <person name="Luo Z.H."/>
            <person name="Li M."/>
        </authorList>
    </citation>
    <scope>NUCLEOTIDE SEQUENCE [LARGE SCALE GENOMIC DNA]</scope>
    <source>
        <strain evidence="4">HyVt-346</strain>
    </source>
</reference>
<dbReference type="InterPro" id="IPR011990">
    <property type="entry name" value="TPR-like_helical_dom_sf"/>
</dbReference>
<dbReference type="SUPFAM" id="SSF52540">
    <property type="entry name" value="P-loop containing nucleoside triphosphate hydrolases"/>
    <property type="match status" value="1"/>
</dbReference>
<dbReference type="GO" id="GO:0000160">
    <property type="term" value="P:phosphorelay signal transduction system"/>
    <property type="evidence" value="ECO:0007669"/>
    <property type="project" value="InterPro"/>
</dbReference>
<dbReference type="Proteomes" id="UP000886188">
    <property type="component" value="Unassembled WGS sequence"/>
</dbReference>
<evidence type="ECO:0000313" key="4">
    <source>
        <dbReference type="EMBL" id="HEA18282.1"/>
    </source>
</evidence>
<dbReference type="InterPro" id="IPR036388">
    <property type="entry name" value="WH-like_DNA-bd_sf"/>
</dbReference>
<dbReference type="InterPro" id="IPR016032">
    <property type="entry name" value="Sig_transdc_resp-reg_C-effctor"/>
</dbReference>
<dbReference type="SUPFAM" id="SSF48452">
    <property type="entry name" value="TPR-like"/>
    <property type="match status" value="2"/>
</dbReference>
<dbReference type="InterPro" id="IPR027417">
    <property type="entry name" value="P-loop_NTPase"/>
</dbReference>
<dbReference type="GO" id="GO:0003677">
    <property type="term" value="F:DNA binding"/>
    <property type="evidence" value="ECO:0007669"/>
    <property type="project" value="UniProtKB-UniRule"/>
</dbReference>
<keyword evidence="1 2" id="KW-0238">DNA-binding</keyword>
<sequence length="1084" mass="121981">MSKPVFFVGEWQVTPATNSLRRGTQVKQLEPKAMDVLLLLCEKQGELVSSEEILNHCWRTVAVGDNPLHKVITQLRKAFDDKASDPQYIETIRKRGYRVIANIALPLDDEQKASHSKWQGDSPFVGLSAFSANEAAVFFGRSKQINTLLQRVSAQINYGRAFCLLLGSSGSGKSSLVNAGVLPALMSEAGFDGFRAESYCLLDFADVSKERLILDLASTLLDLEINDAPVLTNISADSLSELLLSAPEQVIERCQTALKQSQTTHIKAYLFLFIDRLEVLLSSPVFSEQERSNFLTVIEQLATSGCMIIFSACRNDFYPQVVNQPSLMAGKANGAHFDLLPPTRSELKQMIRLPALAAGLNWQLDPEHQTPLDEMLCNDTANNPDALPMLQYTLQQLYIQRSENDELLVSEYQALGGIEGAIGKKAEQVFSQLPDKQQAQLNFILSKLITLNADGETLTSRAARWNELNNPAQTQLVQAMVDNRLFVSHLKNEQACFSLAHEALLRHWQRAIAWVSEHQQSLAIKSRLQIATERWLNEQKHADFLLAQGKPLQEAQSLANNAMFSLSSAELSLIKASNSRAKRKKTVLQATAVALILLSFIASFMSVRSYHAEQIAQQKRLEAEGLLGFMVGEFADKLRSVKRMDLLDGISNKALEYFTNQADEGNSLFSFTDQKAEFNNRFQYAQTLEAMGEVAYSRGKTDEAFTAFENARTRLETLLKIQPDNLELLTLAGANAFWLGQLHYDKSNYAAAEPLLKKYHAYSEKMYSLAPNDFNTIMELSYSHNSLGSLYLEQFNYTGAKQRFTESLALKNKALELQPNNKNLLRDRADTISWLAKNEENLGNFNAALTMLESASKELNNMLINYPNDASLFNDLAHNYMQQSYLLSYLPSKLRAYNKAQKATTTINNARLQDPKNNKFQLSYYRFLAYQLMLSGDKNINERVSEIINFIENQGFEDTFTINTQASLIHYFIDRNSPLKALQLLTILENDENYKLHIANQVKIRDGLILTRINLIKAKLAATNKLRAKFCLKTIESISEKVNTTQSVKITYPLVQAYTCLNRENEISEIKTSLINLGITNFSL</sequence>